<dbReference type="InterPro" id="IPR036770">
    <property type="entry name" value="Ankyrin_rpt-contain_sf"/>
</dbReference>
<evidence type="ECO:0000256" key="1">
    <source>
        <dbReference type="ARBA" id="ARBA00004141"/>
    </source>
</evidence>
<keyword evidence="5" id="KW-0040">ANK repeat</keyword>
<dbReference type="InterPro" id="IPR002110">
    <property type="entry name" value="Ankyrin_rpt"/>
</dbReference>
<dbReference type="PANTHER" id="PTHR24186:SF36">
    <property type="entry name" value="SERINE_THREONINE-PROTEIN PHOSPHATASE 6 REGULATORY ANKYRIN REPEAT SUBUNIT A-LIKE"/>
    <property type="match status" value="1"/>
</dbReference>
<dbReference type="OrthoDB" id="1149549at2759"/>
<dbReference type="Pfam" id="PF00023">
    <property type="entry name" value="Ank"/>
    <property type="match status" value="1"/>
</dbReference>
<protein>
    <recommendedName>
        <fullName evidence="7">PGG domain-containing protein</fullName>
    </recommendedName>
</protein>
<dbReference type="AlphaFoldDB" id="A0A8K0MTE3"/>
<dbReference type="PANTHER" id="PTHR24186">
    <property type="entry name" value="PROTEIN PHOSPHATASE 1 REGULATORY SUBUNIT"/>
    <property type="match status" value="1"/>
</dbReference>
<organism evidence="8 9">
    <name type="scientific">Rhamnella rubrinervis</name>
    <dbReference type="NCBI Taxonomy" id="2594499"/>
    <lineage>
        <taxon>Eukaryota</taxon>
        <taxon>Viridiplantae</taxon>
        <taxon>Streptophyta</taxon>
        <taxon>Embryophyta</taxon>
        <taxon>Tracheophyta</taxon>
        <taxon>Spermatophyta</taxon>
        <taxon>Magnoliopsida</taxon>
        <taxon>eudicotyledons</taxon>
        <taxon>Gunneridae</taxon>
        <taxon>Pentapetalae</taxon>
        <taxon>rosids</taxon>
        <taxon>fabids</taxon>
        <taxon>Rosales</taxon>
        <taxon>Rhamnaceae</taxon>
        <taxon>rhamnoid group</taxon>
        <taxon>Rhamneae</taxon>
        <taxon>Rhamnella</taxon>
    </lineage>
</organism>
<keyword evidence="9" id="KW-1185">Reference proteome</keyword>
<evidence type="ECO:0000256" key="6">
    <source>
        <dbReference type="ARBA" id="ARBA00023136"/>
    </source>
</evidence>
<evidence type="ECO:0000259" key="7">
    <source>
        <dbReference type="Pfam" id="PF13962"/>
    </source>
</evidence>
<gene>
    <name evidence="8" type="ORF">FNV43_RR01529</name>
</gene>
<sequence>MSREAAYMKNRDGNTALHLATVSDNKEIVLEIIKQCPDSSELVNTRGWNILHLAAQDDSFQTPIRDILKTRSSLSNLINEKDAIGNTPLHHIAVSVDRGRLNDLIGHPRVDKLVYNNENKNALDLASNSNVFRFVEKKFRKDLKKYGLRSGMRIYTSIKDSKQDNEEERDLEELKKVQDANVIVATLIATVTFAAGFTIPGGYPVSDSSKKSGSSGLGDELTSSIIRHKMAEPKRDIFRRHFVLE</sequence>
<reference evidence="8" key="1">
    <citation type="submission" date="2020-03" db="EMBL/GenBank/DDBJ databases">
        <title>A high-quality chromosome-level genome assembly of a woody plant with both climbing and erect habits, Rhamnella rubrinervis.</title>
        <authorList>
            <person name="Lu Z."/>
            <person name="Yang Y."/>
            <person name="Zhu X."/>
            <person name="Sun Y."/>
        </authorList>
    </citation>
    <scope>NUCLEOTIDE SEQUENCE</scope>
    <source>
        <strain evidence="8">BYM</strain>
        <tissue evidence="8">Leaf</tissue>
    </source>
</reference>
<evidence type="ECO:0000313" key="9">
    <source>
        <dbReference type="Proteomes" id="UP000796880"/>
    </source>
</evidence>
<keyword evidence="6" id="KW-0472">Membrane</keyword>
<dbReference type="GO" id="GO:0005886">
    <property type="term" value="C:plasma membrane"/>
    <property type="evidence" value="ECO:0007669"/>
    <property type="project" value="TreeGrafter"/>
</dbReference>
<dbReference type="EMBL" id="VOIH02000001">
    <property type="protein sequence ID" value="KAF3456875.1"/>
    <property type="molecule type" value="Genomic_DNA"/>
</dbReference>
<proteinExistence type="predicted"/>
<keyword evidence="3" id="KW-0677">Repeat</keyword>
<evidence type="ECO:0000256" key="5">
    <source>
        <dbReference type="ARBA" id="ARBA00023043"/>
    </source>
</evidence>
<dbReference type="SMART" id="SM00248">
    <property type="entry name" value="ANK"/>
    <property type="match status" value="2"/>
</dbReference>
<keyword evidence="2" id="KW-0812">Transmembrane</keyword>
<evidence type="ECO:0000313" key="8">
    <source>
        <dbReference type="EMBL" id="KAF3456875.1"/>
    </source>
</evidence>
<evidence type="ECO:0000256" key="4">
    <source>
        <dbReference type="ARBA" id="ARBA00022989"/>
    </source>
</evidence>
<dbReference type="Gene3D" id="1.25.40.20">
    <property type="entry name" value="Ankyrin repeat-containing domain"/>
    <property type="match status" value="1"/>
</dbReference>
<evidence type="ECO:0000256" key="2">
    <source>
        <dbReference type="ARBA" id="ARBA00022692"/>
    </source>
</evidence>
<keyword evidence="4" id="KW-1133">Transmembrane helix</keyword>
<feature type="domain" description="PGG" evidence="7">
    <location>
        <begin position="172"/>
        <end position="216"/>
    </location>
</feature>
<dbReference type="SUPFAM" id="SSF48403">
    <property type="entry name" value="Ankyrin repeat"/>
    <property type="match status" value="1"/>
</dbReference>
<comment type="caution">
    <text evidence="8">The sequence shown here is derived from an EMBL/GenBank/DDBJ whole genome shotgun (WGS) entry which is preliminary data.</text>
</comment>
<name>A0A8K0MTE3_9ROSA</name>
<accession>A0A8K0MTE3</accession>
<evidence type="ECO:0000256" key="3">
    <source>
        <dbReference type="ARBA" id="ARBA00022737"/>
    </source>
</evidence>
<dbReference type="InterPro" id="IPR026961">
    <property type="entry name" value="PGG_dom"/>
</dbReference>
<comment type="subcellular location">
    <subcellularLocation>
        <location evidence="1">Membrane</location>
        <topology evidence="1">Multi-pass membrane protein</topology>
    </subcellularLocation>
</comment>
<dbReference type="Proteomes" id="UP000796880">
    <property type="component" value="Unassembled WGS sequence"/>
</dbReference>
<dbReference type="Pfam" id="PF13962">
    <property type="entry name" value="PGG"/>
    <property type="match status" value="1"/>
</dbReference>